<dbReference type="Gene3D" id="3.30.70.1440">
    <property type="entry name" value="Multidrug efflux transporter AcrB pore domain"/>
    <property type="match status" value="1"/>
</dbReference>
<dbReference type="PRINTS" id="PR00702">
    <property type="entry name" value="ACRIFLAVINRP"/>
</dbReference>
<dbReference type="EMBL" id="JAZHRV010000001">
    <property type="protein sequence ID" value="MEH2557517.1"/>
    <property type="molecule type" value="Genomic_DNA"/>
</dbReference>
<dbReference type="Pfam" id="PF00873">
    <property type="entry name" value="ACR_tran"/>
    <property type="match status" value="1"/>
</dbReference>
<dbReference type="Gene3D" id="3.30.70.1430">
    <property type="entry name" value="Multidrug efflux transporter AcrB pore domain"/>
    <property type="match status" value="2"/>
</dbReference>
<feature type="transmembrane region" description="Helical" evidence="1">
    <location>
        <begin position="866"/>
        <end position="885"/>
    </location>
</feature>
<dbReference type="SUPFAM" id="SSF82714">
    <property type="entry name" value="Multidrug efflux transporter AcrB TolC docking domain, DN and DC subdomains"/>
    <property type="match status" value="1"/>
</dbReference>
<dbReference type="Gene3D" id="1.20.1640.10">
    <property type="entry name" value="Multidrug efflux transporter AcrB transmembrane domain"/>
    <property type="match status" value="2"/>
</dbReference>
<dbReference type="SUPFAM" id="SSF82866">
    <property type="entry name" value="Multidrug efflux transporter AcrB transmembrane domain"/>
    <property type="match status" value="2"/>
</dbReference>
<dbReference type="PANTHER" id="PTHR32063">
    <property type="match status" value="1"/>
</dbReference>
<feature type="transmembrane region" description="Helical" evidence="1">
    <location>
        <begin position="343"/>
        <end position="362"/>
    </location>
</feature>
<keyword evidence="1" id="KW-1133">Transmembrane helix</keyword>
<dbReference type="Proteomes" id="UP001364224">
    <property type="component" value="Unassembled WGS sequence"/>
</dbReference>
<dbReference type="InterPro" id="IPR027463">
    <property type="entry name" value="AcrB_DN_DC_subdom"/>
</dbReference>
<protein>
    <submittedName>
        <fullName evidence="2">Cu/Ag efflux pump CusA</fullName>
    </submittedName>
</protein>
<feature type="transmembrane region" description="Helical" evidence="1">
    <location>
        <begin position="448"/>
        <end position="465"/>
    </location>
</feature>
<dbReference type="RefSeq" id="WP_334483803.1">
    <property type="nucleotide sequence ID" value="NZ_JAZHRV010000001.1"/>
</dbReference>
<feature type="transmembrane region" description="Helical" evidence="1">
    <location>
        <begin position="393"/>
        <end position="414"/>
    </location>
</feature>
<feature type="transmembrane region" description="Helical" evidence="1">
    <location>
        <begin position="477"/>
        <end position="506"/>
    </location>
</feature>
<feature type="transmembrane region" description="Helical" evidence="1">
    <location>
        <begin position="998"/>
        <end position="1021"/>
    </location>
</feature>
<keyword evidence="3" id="KW-1185">Reference proteome</keyword>
<feature type="transmembrane region" description="Helical" evidence="1">
    <location>
        <begin position="891"/>
        <end position="911"/>
    </location>
</feature>
<feature type="transmembrane region" description="Helical" evidence="1">
    <location>
        <begin position="12"/>
        <end position="29"/>
    </location>
</feature>
<dbReference type="Gene3D" id="3.30.2090.10">
    <property type="entry name" value="Multidrug efflux transporter AcrB TolC docking domain, DN and DC subdomains"/>
    <property type="match status" value="2"/>
</dbReference>
<dbReference type="PANTHER" id="PTHR32063:SF4">
    <property type="entry name" value="SLR6043 PROTEIN"/>
    <property type="match status" value="1"/>
</dbReference>
<evidence type="ECO:0000313" key="2">
    <source>
        <dbReference type="EMBL" id="MEH2557517.1"/>
    </source>
</evidence>
<comment type="caution">
    <text evidence="2">The sequence shown here is derived from an EMBL/GenBank/DDBJ whole genome shotgun (WGS) entry which is preliminary data.</text>
</comment>
<evidence type="ECO:0000256" key="1">
    <source>
        <dbReference type="SAM" id="Phobius"/>
    </source>
</evidence>
<gene>
    <name evidence="2" type="ORF">V1286_005046</name>
</gene>
<keyword evidence="1" id="KW-0472">Membrane</keyword>
<name>A0ABU8BG55_9BRAD</name>
<reference evidence="2 3" key="1">
    <citation type="submission" date="2024-02" db="EMBL/GenBank/DDBJ databases">
        <title>Adaptive strategies in a cosmopolitan and abundant soil bacterium.</title>
        <authorList>
            <person name="Carini P."/>
        </authorList>
    </citation>
    <scope>NUCLEOTIDE SEQUENCE [LARGE SCALE GENOMIC DNA]</scope>
    <source>
        <strain evidence="2 3">AZCC 1608</strain>
    </source>
</reference>
<dbReference type="InterPro" id="IPR001036">
    <property type="entry name" value="Acrflvin-R"/>
</dbReference>
<feature type="transmembrane region" description="Helical" evidence="1">
    <location>
        <begin position="966"/>
        <end position="986"/>
    </location>
</feature>
<dbReference type="Gene3D" id="3.30.70.1320">
    <property type="entry name" value="Multidrug efflux transporter AcrB pore domain like"/>
    <property type="match status" value="1"/>
</dbReference>
<feature type="transmembrane region" description="Helical" evidence="1">
    <location>
        <begin position="918"/>
        <end position="942"/>
    </location>
</feature>
<sequence>MLAWLISSGVRLRTLIVVAASGLLILGAVDVRNRPLDVIPELALPSLTVKTESLGLSSAEVESLITVPLEADLLNGVPWLQVIQSESMAGLSTIEMIFAPGTDLMKARQMVQERLTQAHALPNVSSPPVMLQPVSSASRVMNIGLSSKSVSLIDMSVQARWSIAPRLAGVPGVANVSIWGQRERQVQVLVDGRNLNKKGVKLDQVIKTTGEAVWSSPLTYLNSSTPGTGGFIETPNQRLSIRHQLPISTVGTFAKVPLSGTTTSVGDVAYLVEGHQALIGDAIVGENPGLMVAIEKFPGFNTLDVTRGVERALNELKPGLPGIEINTTIYHPASFIERATSNLGKAMLISIILVAVVLGLLMGSGRTAVIALVAISLSFVCAELLLKAAGIPLSMIVVGGLLMASGVIVHDSIIDIENVLRRLRAPQRDGRSSFMVVVRAMLETRRPMLYASLIVVLAMLPVLFMQSRSAAFFAPMAWAYIAAVSISMLVALIVTPALAAVLLANAPLTPTGGWVINRLARPFDSIVARAIHAPLACIGACVVAAIACFALWSPLERNMVPSFRETDLMIEWQGPPGTSLQAMTQSTENLIRGLRQIPGVQNAFANLGRAVLCNCERATDVNAGHVWVNIDPKADREATVDAVEAAIAAYPGMRGKLGTYLSTKLREALTGDPDSLTVRVYGNSLEIIRAKAEEIRAAMAKIPGIENPRVELQVEEPSIEVKVDVNRAASYGLKPGDVRRATSAMVGGITVGALFEDQKVFDVVVWGRPELRDNIDDVRNLMINSESGSQVRLAQVADVRIAPATSIIQRQGSSRRIDVSAKVDERALDDVADDVARNVKQIAFPFEHRAEVLGEYKEQRASLRSIYSYMAAAAVLMFLLTQAVLRSWTLSALSLLGVPVAALGGLATAAINDGHFSLGSLLGLAAVLALMVRQGIGLVAHFQHLQLNEGELFGEKLVRRGVLEQFPSIIASSVTTLALVLPFAIMGDVAGLEIAHPLALAVLGGVVTMTLGTLFVLPALYLRFGGGWTADRLDLEMETAS</sequence>
<proteinExistence type="predicted"/>
<dbReference type="SUPFAM" id="SSF82693">
    <property type="entry name" value="Multidrug efflux transporter AcrB pore domain, PN1, PN2, PC1 and PC2 subdomains"/>
    <property type="match status" value="3"/>
</dbReference>
<organism evidence="2 3">
    <name type="scientific">Bradyrhizobium algeriense</name>
    <dbReference type="NCBI Taxonomy" id="634784"/>
    <lineage>
        <taxon>Bacteria</taxon>
        <taxon>Pseudomonadati</taxon>
        <taxon>Pseudomonadota</taxon>
        <taxon>Alphaproteobacteria</taxon>
        <taxon>Hyphomicrobiales</taxon>
        <taxon>Nitrobacteraceae</taxon>
        <taxon>Bradyrhizobium</taxon>
    </lineage>
</organism>
<keyword evidence="1" id="KW-0812">Transmembrane</keyword>
<accession>A0ABU8BG55</accession>
<feature type="transmembrane region" description="Helical" evidence="1">
    <location>
        <begin position="526"/>
        <end position="552"/>
    </location>
</feature>
<evidence type="ECO:0000313" key="3">
    <source>
        <dbReference type="Proteomes" id="UP001364224"/>
    </source>
</evidence>